<reference evidence="2" key="1">
    <citation type="submission" date="2022-10" db="EMBL/GenBank/DDBJ databases">
        <title>Genome assembly of Pristionchus species.</title>
        <authorList>
            <person name="Yoshida K."/>
            <person name="Sommer R.J."/>
        </authorList>
    </citation>
    <scope>NUCLEOTIDE SEQUENCE [LARGE SCALE GENOMIC DNA]</scope>
    <source>
        <strain evidence="2">RS5460</strain>
    </source>
</reference>
<dbReference type="Proteomes" id="UP001328107">
    <property type="component" value="Unassembled WGS sequence"/>
</dbReference>
<gene>
    <name evidence="1" type="ORF">PMAYCL1PPCAC_21521</name>
</gene>
<protein>
    <submittedName>
        <fullName evidence="1">Uncharacterized protein</fullName>
    </submittedName>
</protein>
<dbReference type="AlphaFoldDB" id="A0AAN5CVB6"/>
<organism evidence="1 2">
    <name type="scientific">Pristionchus mayeri</name>
    <dbReference type="NCBI Taxonomy" id="1317129"/>
    <lineage>
        <taxon>Eukaryota</taxon>
        <taxon>Metazoa</taxon>
        <taxon>Ecdysozoa</taxon>
        <taxon>Nematoda</taxon>
        <taxon>Chromadorea</taxon>
        <taxon>Rhabditida</taxon>
        <taxon>Rhabditina</taxon>
        <taxon>Diplogasteromorpha</taxon>
        <taxon>Diplogasteroidea</taxon>
        <taxon>Neodiplogasteridae</taxon>
        <taxon>Pristionchus</taxon>
    </lineage>
</organism>
<dbReference type="EMBL" id="BTRK01000005">
    <property type="protein sequence ID" value="GMR51326.1"/>
    <property type="molecule type" value="Genomic_DNA"/>
</dbReference>
<comment type="caution">
    <text evidence="1">The sequence shown here is derived from an EMBL/GenBank/DDBJ whole genome shotgun (WGS) entry which is preliminary data.</text>
</comment>
<accession>A0AAN5CVB6</accession>
<keyword evidence="2" id="KW-1185">Reference proteome</keyword>
<evidence type="ECO:0000313" key="2">
    <source>
        <dbReference type="Proteomes" id="UP001328107"/>
    </source>
</evidence>
<proteinExistence type="predicted"/>
<feature type="non-terminal residue" evidence="1">
    <location>
        <position position="153"/>
    </location>
</feature>
<evidence type="ECO:0000313" key="1">
    <source>
        <dbReference type="EMBL" id="GMR51326.1"/>
    </source>
</evidence>
<name>A0AAN5CVB6_9BILA</name>
<feature type="non-terminal residue" evidence="1">
    <location>
        <position position="1"/>
    </location>
</feature>
<sequence>IKIEVGKVGLAHANNAARMKKLILKVPGISEFKVPIISHEELAKAQAKFNESAEGLEFYHEEEAYEMAAFIGHSAGKDSNTVSFVLGDEVANSELESATVYFYLRAVTLLKQNKARLFLQSGTDLASAFLTVPNSPTKRYAIQLNIEALHKYV</sequence>